<dbReference type="Proteomes" id="UP001199631">
    <property type="component" value="Unassembled WGS sequence"/>
</dbReference>
<gene>
    <name evidence="1" type="ORF">K3T81_15680</name>
</gene>
<name>A0AAW5BCS2_9BACI</name>
<keyword evidence="2" id="KW-1185">Reference proteome</keyword>
<reference evidence="1 2" key="1">
    <citation type="journal article" date="2022" name="Evol. Bioinform. Online">
        <title>Draft Genome Sequence of Oceanobacillus jordanicus Strain GSFE11, a Halotolerant Plant Growth-Promoting Bacterial Endophyte Isolated From the Jordan Valley.</title>
        <authorList>
            <person name="Alhindi T."/>
            <person name="Albdaiwi R."/>
        </authorList>
    </citation>
    <scope>NUCLEOTIDE SEQUENCE [LARGE SCALE GENOMIC DNA]</scope>
    <source>
        <strain evidence="1 2">GSFE11</strain>
    </source>
</reference>
<dbReference type="RefSeq" id="WP_159033269.1">
    <property type="nucleotide sequence ID" value="NZ_JAIFZM010000015.1"/>
</dbReference>
<protein>
    <recommendedName>
        <fullName evidence="3">Fur-regulated basic protein FbpA</fullName>
    </recommendedName>
</protein>
<sequence length="53" mass="6300">MEQEKFKTMLKKVIHDTETHHIQSSQEMIQTLIDELTHERLLPNVQQSVLKSK</sequence>
<dbReference type="AlphaFoldDB" id="A0AAW5BCS2"/>
<organism evidence="1 2">
    <name type="scientific">Oceanobacillus jordanicus</name>
    <dbReference type="NCBI Taxonomy" id="2867266"/>
    <lineage>
        <taxon>Bacteria</taxon>
        <taxon>Bacillati</taxon>
        <taxon>Bacillota</taxon>
        <taxon>Bacilli</taxon>
        <taxon>Bacillales</taxon>
        <taxon>Bacillaceae</taxon>
        <taxon>Oceanobacillus</taxon>
    </lineage>
</organism>
<evidence type="ECO:0008006" key="3">
    <source>
        <dbReference type="Google" id="ProtNLM"/>
    </source>
</evidence>
<proteinExistence type="predicted"/>
<comment type="caution">
    <text evidence="1">The sequence shown here is derived from an EMBL/GenBank/DDBJ whole genome shotgun (WGS) entry which is preliminary data.</text>
</comment>
<accession>A0AAW5BCS2</accession>
<evidence type="ECO:0000313" key="1">
    <source>
        <dbReference type="EMBL" id="MCG3420587.1"/>
    </source>
</evidence>
<evidence type="ECO:0000313" key="2">
    <source>
        <dbReference type="Proteomes" id="UP001199631"/>
    </source>
</evidence>
<dbReference type="EMBL" id="JAIFZM010000015">
    <property type="protein sequence ID" value="MCG3420587.1"/>
    <property type="molecule type" value="Genomic_DNA"/>
</dbReference>